<feature type="compositionally biased region" description="Basic and acidic residues" evidence="1">
    <location>
        <begin position="373"/>
        <end position="390"/>
    </location>
</feature>
<feature type="region of interest" description="Disordered" evidence="1">
    <location>
        <begin position="373"/>
        <end position="463"/>
    </location>
</feature>
<feature type="compositionally biased region" description="Polar residues" evidence="1">
    <location>
        <begin position="1"/>
        <end position="10"/>
    </location>
</feature>
<organism evidence="2 3">
    <name type="scientific">Cyberlindnera jadinii (strain ATCC 18201 / CBS 1600 / BCRC 20928 / JCM 3617 / NBRC 0987 / NRRL Y-1542)</name>
    <name type="common">Torula yeast</name>
    <name type="synonym">Candida utilis</name>
    <dbReference type="NCBI Taxonomy" id="983966"/>
    <lineage>
        <taxon>Eukaryota</taxon>
        <taxon>Fungi</taxon>
        <taxon>Dikarya</taxon>
        <taxon>Ascomycota</taxon>
        <taxon>Saccharomycotina</taxon>
        <taxon>Saccharomycetes</taxon>
        <taxon>Phaffomycetales</taxon>
        <taxon>Phaffomycetaceae</taxon>
        <taxon>Cyberlindnera</taxon>
    </lineage>
</organism>
<feature type="compositionally biased region" description="Polar residues" evidence="1">
    <location>
        <begin position="325"/>
        <end position="336"/>
    </location>
</feature>
<gene>
    <name evidence="2" type="ORF">BN1211_4058</name>
</gene>
<evidence type="ECO:0000313" key="3">
    <source>
        <dbReference type="Proteomes" id="UP000038830"/>
    </source>
</evidence>
<feature type="region of interest" description="Disordered" evidence="1">
    <location>
        <begin position="265"/>
        <end position="336"/>
    </location>
</feature>
<dbReference type="Pfam" id="PF10336">
    <property type="entry name" value="DUF2420"/>
    <property type="match status" value="1"/>
</dbReference>
<dbReference type="Proteomes" id="UP000038830">
    <property type="component" value="Unassembled WGS sequence"/>
</dbReference>
<dbReference type="AlphaFoldDB" id="A0A0H5C5P3"/>
<dbReference type="InterPro" id="IPR018822">
    <property type="entry name" value="UPF0646"/>
</dbReference>
<name>A0A0H5C5P3_CYBJN</name>
<feature type="compositionally biased region" description="Acidic residues" evidence="1">
    <location>
        <begin position="57"/>
        <end position="68"/>
    </location>
</feature>
<feature type="region of interest" description="Disordered" evidence="1">
    <location>
        <begin position="347"/>
        <end position="366"/>
    </location>
</feature>
<protein>
    <submittedName>
        <fullName evidence="2">Uncharacterized protein</fullName>
    </submittedName>
</protein>
<reference evidence="3" key="1">
    <citation type="journal article" date="2015" name="J. Biotechnol.">
        <title>The structure of the Cyberlindnera jadinii genome and its relation to Candida utilis analyzed by the occurrence of single nucleotide polymorphisms.</title>
        <authorList>
            <person name="Rupp O."/>
            <person name="Brinkrolf K."/>
            <person name="Buerth C."/>
            <person name="Kunigo M."/>
            <person name="Schneider J."/>
            <person name="Jaenicke S."/>
            <person name="Goesmann A."/>
            <person name="Puehler A."/>
            <person name="Jaeger K.-E."/>
            <person name="Ernst J.F."/>
        </authorList>
    </citation>
    <scope>NUCLEOTIDE SEQUENCE [LARGE SCALE GENOMIC DNA]</scope>
    <source>
        <strain evidence="3">ATCC 18201 / CBS 1600 / BCRC 20928 / JCM 3617 / NBRC 0987 / NRRL Y-1542</strain>
    </source>
</reference>
<feature type="region of interest" description="Disordered" evidence="1">
    <location>
        <begin position="57"/>
        <end position="82"/>
    </location>
</feature>
<feature type="region of interest" description="Disordered" evidence="1">
    <location>
        <begin position="1"/>
        <end position="45"/>
    </location>
</feature>
<dbReference type="EMBL" id="CDQK01000004">
    <property type="protein sequence ID" value="CEP23470.1"/>
    <property type="molecule type" value="Genomic_DNA"/>
</dbReference>
<feature type="compositionally biased region" description="Basic and acidic residues" evidence="1">
    <location>
        <begin position="308"/>
        <end position="324"/>
    </location>
</feature>
<accession>A0A0H5C5P3</accession>
<sequence>MAQANETVINTPVDEARIVPQSLKEHEKVSDPAIDASKSPETESFVVNFDDDELLEIDEEEEVGEGEQGEPVRDLHTEEEIESNEPEMEALGMSAFTPTPIIIQTNNFPYLLAPIPHELLSSLPPEYEGLVTLLDEAPMPGSTLYEVIDSIKQKFKELENPFDEKDELLVYFKEFDITLVDTCVHAHEVLLSEVYEAFEALKRFKGSDAPHCLTLLLKPQRAFVTLLDELRTVNGDHVDPGDDTLVRQLDEEAKRDSVMLTAEDLKDLDESLESDNGNSEEKTTEEVPSAHEVLETIEIDPEPIIITEKPHLSIENDTEQKTSIDESTLQQDTTDTGDALEIVQTETYTETQPSAPVIGSNNSDNSLIGEVEKAGQEDEGHDSKRSDHLTPTENDEGEKSASAEAENLQSDMAKVADEQLKDSLINEEHTNIPGKHPYDEEEEDTMEEPVTKKQKEQSILSNV</sequence>
<proteinExistence type="predicted"/>
<feature type="compositionally biased region" description="Basic and acidic residues" evidence="1">
    <location>
        <begin position="414"/>
        <end position="430"/>
    </location>
</feature>
<evidence type="ECO:0000256" key="1">
    <source>
        <dbReference type="SAM" id="MobiDB-lite"/>
    </source>
</evidence>
<feature type="compositionally biased region" description="Basic and acidic residues" evidence="1">
    <location>
        <begin position="279"/>
        <end position="294"/>
    </location>
</feature>
<evidence type="ECO:0000313" key="2">
    <source>
        <dbReference type="EMBL" id="CEP23470.1"/>
    </source>
</evidence>